<reference evidence="2" key="1">
    <citation type="submission" date="2016-11" db="EMBL/GenBank/DDBJ databases">
        <title>Complete Genome Sequence of alachlor-degrading Sphingomonas sp. strain JJ-A5.</title>
        <authorList>
            <person name="Lee H."/>
            <person name="Ka J.-O."/>
        </authorList>
    </citation>
    <scope>NUCLEOTIDE SEQUENCE [LARGE SCALE GENOMIC DNA]</scope>
    <source>
        <strain evidence="2">JJ-A5</strain>
    </source>
</reference>
<protein>
    <submittedName>
        <fullName evidence="1">Uncharacterized protein</fullName>
    </submittedName>
</protein>
<name>A0A1L3ZY35_9SPHN</name>
<dbReference type="OrthoDB" id="7285394at2"/>
<dbReference type="RefSeq" id="WP_072598190.1">
    <property type="nucleotide sequence ID" value="NZ_CP018221.1"/>
</dbReference>
<organism evidence="1 2">
    <name type="scientific">Tardibacter chloracetimidivorans</name>
    <dbReference type="NCBI Taxonomy" id="1921510"/>
    <lineage>
        <taxon>Bacteria</taxon>
        <taxon>Pseudomonadati</taxon>
        <taxon>Pseudomonadota</taxon>
        <taxon>Alphaproteobacteria</taxon>
        <taxon>Sphingomonadales</taxon>
        <taxon>Sphingomonadaceae</taxon>
        <taxon>Tardibacter</taxon>
    </lineage>
</organism>
<keyword evidence="2" id="KW-1185">Reference proteome</keyword>
<dbReference type="AlphaFoldDB" id="A0A1L3ZY35"/>
<evidence type="ECO:0000313" key="2">
    <source>
        <dbReference type="Proteomes" id="UP000182063"/>
    </source>
</evidence>
<dbReference type="EMBL" id="CP018221">
    <property type="protein sequence ID" value="API60525.1"/>
    <property type="molecule type" value="Genomic_DNA"/>
</dbReference>
<evidence type="ECO:0000313" key="1">
    <source>
        <dbReference type="EMBL" id="API60525.1"/>
    </source>
</evidence>
<proteinExistence type="predicted"/>
<sequence>MTTINLPDHPVRQSRWYQIYARLARPTLDWVTVGSVSYVGIIGPWTGNAVSEGYLVQILMFATATFGIRTYEKVKGVA</sequence>
<accession>A0A1L3ZY35</accession>
<dbReference type="Proteomes" id="UP000182063">
    <property type="component" value="Chromosome"/>
</dbReference>
<dbReference type="KEGG" id="sphj:BSL82_15580"/>
<gene>
    <name evidence="1" type="ORF">BSL82_15580</name>
</gene>
<dbReference type="STRING" id="1921510.BSL82_15580"/>